<dbReference type="OrthoDB" id="9781413at2"/>
<dbReference type="SFLD" id="SFLDS00003">
    <property type="entry name" value="Haloacid_Dehalogenase"/>
    <property type="match status" value="1"/>
</dbReference>
<gene>
    <name evidence="1" type="ORF">AB840_12030</name>
</gene>
<dbReference type="GO" id="GO:0005829">
    <property type="term" value="C:cytosol"/>
    <property type="evidence" value="ECO:0007669"/>
    <property type="project" value="TreeGrafter"/>
</dbReference>
<dbReference type="AlphaFoldDB" id="A0A0J6WT76"/>
<dbReference type="EMBL" id="LEKT01000049">
    <property type="protein sequence ID" value="KMO85709.1"/>
    <property type="molecule type" value="Genomic_DNA"/>
</dbReference>
<dbReference type="Gene3D" id="3.40.50.1000">
    <property type="entry name" value="HAD superfamily/HAD-like"/>
    <property type="match status" value="1"/>
</dbReference>
<dbReference type="InParanoid" id="A0A0J6WT76"/>
<dbReference type="GO" id="GO:0000287">
    <property type="term" value="F:magnesium ion binding"/>
    <property type="evidence" value="ECO:0007669"/>
    <property type="project" value="TreeGrafter"/>
</dbReference>
<dbReference type="PANTHER" id="PTHR10000">
    <property type="entry name" value="PHOSPHOSERINE PHOSPHATASE"/>
    <property type="match status" value="1"/>
</dbReference>
<proteinExistence type="predicted"/>
<dbReference type="NCBIfam" id="TIGR00099">
    <property type="entry name" value="Cof-subfamily"/>
    <property type="match status" value="1"/>
</dbReference>
<dbReference type="STRING" id="39029.BSR42_10600"/>
<protein>
    <submittedName>
        <fullName evidence="1">Hydrolase</fullName>
    </submittedName>
</protein>
<dbReference type="SFLD" id="SFLDG01140">
    <property type="entry name" value="C2.B:_Phosphomannomutase_and_P"/>
    <property type="match status" value="1"/>
</dbReference>
<accession>A0A0J6WT76</accession>
<evidence type="ECO:0000313" key="1">
    <source>
        <dbReference type="EMBL" id="KMO85709.1"/>
    </source>
</evidence>
<dbReference type="Pfam" id="PF08282">
    <property type="entry name" value="Hydrolase_3"/>
    <property type="match status" value="1"/>
</dbReference>
<dbReference type="SUPFAM" id="SSF56784">
    <property type="entry name" value="HAD-like"/>
    <property type="match status" value="1"/>
</dbReference>
<dbReference type="GO" id="GO:0016791">
    <property type="term" value="F:phosphatase activity"/>
    <property type="evidence" value="ECO:0007669"/>
    <property type="project" value="TreeGrafter"/>
</dbReference>
<sequence>MTICKQSVRMIAIDLDGTLLRSDSTVSRHTIDVIQRARDKGVIVAIATGRMYATASPYGKLLGLGDIPMLLYAGGLIQTVESKKILFQQAISLADAAELLTLAREKNWQMQSYIDDVLRVAVYEKWIQDYEHITHCRALVCGDAFYTPQGRPNKLLSRGEHRELEERKREIEEAMPGRFTILFSDPTFLEIMPEGVNKGMGLARLGELFHVPVGQIMAVGDSPNDRDMMAAAGWAVAMGNASCDIKAAADYVTISNDQDGVAAAIEKFVL</sequence>
<dbReference type="SFLD" id="SFLDG01144">
    <property type="entry name" value="C2.B.4:_PGP_Like"/>
    <property type="match status" value="1"/>
</dbReference>
<dbReference type="PATRIC" id="fig|1122219.3.peg.2382"/>
<dbReference type="InterPro" id="IPR036412">
    <property type="entry name" value="HAD-like_sf"/>
</dbReference>
<dbReference type="InterPro" id="IPR023214">
    <property type="entry name" value="HAD_sf"/>
</dbReference>
<evidence type="ECO:0000313" key="2">
    <source>
        <dbReference type="Proteomes" id="UP000036503"/>
    </source>
</evidence>
<dbReference type="FunCoup" id="A0A0J6WT76">
    <property type="interactions" value="96"/>
</dbReference>
<dbReference type="InterPro" id="IPR006379">
    <property type="entry name" value="HAD-SF_hydro_IIB"/>
</dbReference>
<organism evidence="1 2">
    <name type="scientific">Megasphaera cerevisiae DSM 20462</name>
    <dbReference type="NCBI Taxonomy" id="1122219"/>
    <lineage>
        <taxon>Bacteria</taxon>
        <taxon>Bacillati</taxon>
        <taxon>Bacillota</taxon>
        <taxon>Negativicutes</taxon>
        <taxon>Veillonellales</taxon>
        <taxon>Veillonellaceae</taxon>
        <taxon>Megasphaera</taxon>
    </lineage>
</organism>
<dbReference type="CDD" id="cd07516">
    <property type="entry name" value="HAD_Pase"/>
    <property type="match status" value="1"/>
</dbReference>
<dbReference type="RefSeq" id="WP_048515092.1">
    <property type="nucleotide sequence ID" value="NZ_FUXD01000041.1"/>
</dbReference>
<dbReference type="PANTHER" id="PTHR10000:SF8">
    <property type="entry name" value="HAD SUPERFAMILY HYDROLASE-LIKE, TYPE 3"/>
    <property type="match status" value="1"/>
</dbReference>
<keyword evidence="2" id="KW-1185">Reference proteome</keyword>
<comment type="caution">
    <text evidence="1">The sequence shown here is derived from an EMBL/GenBank/DDBJ whole genome shotgun (WGS) entry which is preliminary data.</text>
</comment>
<dbReference type="Proteomes" id="UP000036503">
    <property type="component" value="Unassembled WGS sequence"/>
</dbReference>
<name>A0A0J6WT76_9FIRM</name>
<keyword evidence="1" id="KW-0378">Hydrolase</keyword>
<reference evidence="1 2" key="1">
    <citation type="submission" date="2015-06" db="EMBL/GenBank/DDBJ databases">
        <title>Draft genome sequence of beer spoilage bacterium Megasphaera cerevisiae type strain 20462.</title>
        <authorList>
            <person name="Kutumbaka K."/>
            <person name="Pasmowitz J."/>
            <person name="Mategko J."/>
            <person name="Reyes D."/>
            <person name="Friedrich A."/>
            <person name="Han S."/>
            <person name="Martens-Habbena W."/>
            <person name="Neal-McKinney J."/>
            <person name="Janagama H.K."/>
            <person name="Nadala C."/>
            <person name="Samadpour M."/>
        </authorList>
    </citation>
    <scope>NUCLEOTIDE SEQUENCE [LARGE SCALE GENOMIC DNA]</scope>
    <source>
        <strain evidence="1 2">DSM 20462</strain>
    </source>
</reference>
<dbReference type="Gene3D" id="3.30.1240.10">
    <property type="match status" value="1"/>
</dbReference>
<dbReference type="InterPro" id="IPR000150">
    <property type="entry name" value="Cof"/>
</dbReference>
<dbReference type="NCBIfam" id="TIGR01484">
    <property type="entry name" value="HAD-SF-IIB"/>
    <property type="match status" value="1"/>
</dbReference>